<name>A0A557SNI5_9GAMM</name>
<dbReference type="InterPro" id="IPR052026">
    <property type="entry name" value="ExeA_AAA_ATPase_DNA-bind"/>
</dbReference>
<dbReference type="EMBL" id="VMNH01000001">
    <property type="protein sequence ID" value="TVO78991.1"/>
    <property type="molecule type" value="Genomic_DNA"/>
</dbReference>
<dbReference type="SUPFAM" id="SSF52540">
    <property type="entry name" value="P-loop containing nucleoside triphosphate hydrolases"/>
    <property type="match status" value="1"/>
</dbReference>
<dbReference type="PANTHER" id="PTHR35894:SF1">
    <property type="entry name" value="PHOSPHORIBULOKINASE _ URIDINE KINASE FAMILY"/>
    <property type="match status" value="1"/>
</dbReference>
<comment type="caution">
    <text evidence="2">The sequence shown here is derived from an EMBL/GenBank/DDBJ whole genome shotgun (WGS) entry which is preliminary data.</text>
</comment>
<dbReference type="Pfam" id="PF13401">
    <property type="entry name" value="AAA_22"/>
    <property type="match status" value="1"/>
</dbReference>
<gene>
    <name evidence="2" type="ORF">FHP88_00045</name>
</gene>
<feature type="domain" description="AAA+ ATPase" evidence="1">
    <location>
        <begin position="42"/>
        <end position="189"/>
    </location>
</feature>
<evidence type="ECO:0000313" key="3">
    <source>
        <dbReference type="Proteomes" id="UP000316649"/>
    </source>
</evidence>
<dbReference type="Gene3D" id="3.40.50.300">
    <property type="entry name" value="P-loop containing nucleotide triphosphate hydrolases"/>
    <property type="match status" value="1"/>
</dbReference>
<dbReference type="PANTHER" id="PTHR35894">
    <property type="entry name" value="GENERAL SECRETION PATHWAY PROTEIN A-RELATED"/>
    <property type="match status" value="1"/>
</dbReference>
<evidence type="ECO:0000259" key="1">
    <source>
        <dbReference type="SMART" id="SM00382"/>
    </source>
</evidence>
<organism evidence="2 3">
    <name type="scientific">Sedimenticola selenatireducens</name>
    <dbReference type="NCBI Taxonomy" id="191960"/>
    <lineage>
        <taxon>Bacteria</taxon>
        <taxon>Pseudomonadati</taxon>
        <taxon>Pseudomonadota</taxon>
        <taxon>Gammaproteobacteria</taxon>
        <taxon>Chromatiales</taxon>
        <taxon>Sedimenticolaceae</taxon>
        <taxon>Sedimenticola</taxon>
    </lineage>
</organism>
<protein>
    <submittedName>
        <fullName evidence="2">AAA family ATPase</fullName>
    </submittedName>
</protein>
<dbReference type="AlphaFoldDB" id="A0A557SNI5"/>
<reference evidence="2 3" key="1">
    <citation type="submission" date="2019-07" db="EMBL/GenBank/DDBJ databases">
        <title>The pathways for chlorine oxyanion respiration interact through the shared metabolite chlorate.</title>
        <authorList>
            <person name="Barnum T.P."/>
            <person name="Cheng Y."/>
            <person name="Hill K.A."/>
            <person name="Lucas L.N."/>
            <person name="Carlson H.K."/>
            <person name="Coates J.D."/>
        </authorList>
    </citation>
    <scope>NUCLEOTIDE SEQUENCE [LARGE SCALE GENOMIC DNA]</scope>
    <source>
        <strain evidence="2 3">BK-1</strain>
    </source>
</reference>
<dbReference type="SMART" id="SM00382">
    <property type="entry name" value="AAA"/>
    <property type="match status" value="1"/>
</dbReference>
<dbReference type="RefSeq" id="WP_144356948.1">
    <property type="nucleotide sequence ID" value="NZ_VMNH01000001.1"/>
</dbReference>
<proteinExistence type="predicted"/>
<evidence type="ECO:0000313" key="2">
    <source>
        <dbReference type="EMBL" id="TVO78991.1"/>
    </source>
</evidence>
<accession>A0A557SNI5</accession>
<dbReference type="InterPro" id="IPR027417">
    <property type="entry name" value="P-loop_NTPase"/>
</dbReference>
<keyword evidence="3" id="KW-1185">Reference proteome</keyword>
<dbReference type="Proteomes" id="UP000316649">
    <property type="component" value="Unassembled WGS sequence"/>
</dbReference>
<dbReference type="GO" id="GO:0016887">
    <property type="term" value="F:ATP hydrolysis activity"/>
    <property type="evidence" value="ECO:0007669"/>
    <property type="project" value="InterPro"/>
</dbReference>
<dbReference type="OrthoDB" id="9780149at2"/>
<dbReference type="InterPro" id="IPR049945">
    <property type="entry name" value="AAA_22"/>
</dbReference>
<sequence>MYEQFYHLESDPFRLSPDSKPSFRHDSYNYAKTYMLYSLRKGEGVVLVTGRPGTGKTALLRDFVQSIDHESVLTADMVSTQLQSDDLIRMIAFSFGIEKLIGDESTILAELEQLLIGIRNFGRRVLLIIDEAQNLEPASLKKIERLMALRWKSEPLIQIFLIGREDLHETILANNLPLLRERINAVISLKPLDEKHTLDYIKHRLLQAGWENNPTLDDEIYAPIFNHSHGIPRLVNLICSQLLLNGMTEDNHHIGLSEVNSVLDQMLKDQMLPSPRRQIY</sequence>
<dbReference type="InterPro" id="IPR003593">
    <property type="entry name" value="AAA+_ATPase"/>
</dbReference>